<dbReference type="Proteomes" id="UP001142489">
    <property type="component" value="Unassembled WGS sequence"/>
</dbReference>
<gene>
    <name evidence="2" type="ORF">JRQ81_008715</name>
</gene>
<organism evidence="2 3">
    <name type="scientific">Phrynocephalus forsythii</name>
    <dbReference type="NCBI Taxonomy" id="171643"/>
    <lineage>
        <taxon>Eukaryota</taxon>
        <taxon>Metazoa</taxon>
        <taxon>Chordata</taxon>
        <taxon>Craniata</taxon>
        <taxon>Vertebrata</taxon>
        <taxon>Euteleostomi</taxon>
        <taxon>Lepidosauria</taxon>
        <taxon>Squamata</taxon>
        <taxon>Bifurcata</taxon>
        <taxon>Unidentata</taxon>
        <taxon>Episquamata</taxon>
        <taxon>Toxicofera</taxon>
        <taxon>Iguania</taxon>
        <taxon>Acrodonta</taxon>
        <taxon>Agamidae</taxon>
        <taxon>Agaminae</taxon>
        <taxon>Phrynocephalus</taxon>
    </lineage>
</organism>
<accession>A0A9Q1ASK1</accession>
<feature type="region of interest" description="Disordered" evidence="1">
    <location>
        <begin position="1"/>
        <end position="118"/>
    </location>
</feature>
<feature type="compositionally biased region" description="Basic residues" evidence="1">
    <location>
        <begin position="1"/>
        <end position="10"/>
    </location>
</feature>
<protein>
    <submittedName>
        <fullName evidence="2">Uncharacterized protein</fullName>
    </submittedName>
</protein>
<dbReference type="AlphaFoldDB" id="A0A9Q1ASK1"/>
<name>A0A9Q1ASK1_9SAUR</name>
<evidence type="ECO:0000313" key="2">
    <source>
        <dbReference type="EMBL" id="KAJ7308197.1"/>
    </source>
</evidence>
<evidence type="ECO:0000313" key="3">
    <source>
        <dbReference type="Proteomes" id="UP001142489"/>
    </source>
</evidence>
<comment type="caution">
    <text evidence="2">The sequence shown here is derived from an EMBL/GenBank/DDBJ whole genome shotgun (WGS) entry which is preliminary data.</text>
</comment>
<dbReference type="EMBL" id="JAPFRF010000018">
    <property type="protein sequence ID" value="KAJ7308197.1"/>
    <property type="molecule type" value="Genomic_DNA"/>
</dbReference>
<feature type="compositionally biased region" description="Polar residues" evidence="1">
    <location>
        <begin position="102"/>
        <end position="112"/>
    </location>
</feature>
<proteinExistence type="predicted"/>
<reference evidence="2" key="1">
    <citation type="journal article" date="2023" name="DNA Res.">
        <title>Chromosome-level genome assembly of Phrynocephalus forsythii using third-generation DNA sequencing and Hi-C analysis.</title>
        <authorList>
            <person name="Qi Y."/>
            <person name="Zhao W."/>
            <person name="Zhao Y."/>
            <person name="Niu C."/>
            <person name="Cao S."/>
            <person name="Zhang Y."/>
        </authorList>
    </citation>
    <scope>NUCLEOTIDE SEQUENCE</scope>
    <source>
        <tissue evidence="2">Muscle</tissue>
    </source>
</reference>
<keyword evidence="3" id="KW-1185">Reference proteome</keyword>
<sequence length="118" mass="12803">MPGRDKRHKLPPLASFSIPGGFHGDPITPVALNAQRSSSPDVRARQRLGREGAAFRTPPEVDVSPIARGEKGRWALQSRETGKGRRAGFLDGHEEDRPPPGFNTSNWATASPLQPIGF</sequence>
<evidence type="ECO:0000256" key="1">
    <source>
        <dbReference type="SAM" id="MobiDB-lite"/>
    </source>
</evidence>